<comment type="caution">
    <text evidence="1">The sequence shown here is derived from an EMBL/GenBank/DDBJ whole genome shotgun (WGS) entry which is preliminary data.</text>
</comment>
<accession>A0A645HCR8</accession>
<gene>
    <name evidence="1" type="ORF">SDC9_183669</name>
</gene>
<protein>
    <submittedName>
        <fullName evidence="1">Uncharacterized protein</fullName>
    </submittedName>
</protein>
<proteinExistence type="predicted"/>
<evidence type="ECO:0000313" key="1">
    <source>
        <dbReference type="EMBL" id="MPN36162.1"/>
    </source>
</evidence>
<name>A0A645HCR8_9ZZZZ</name>
<dbReference type="EMBL" id="VSSQ01090136">
    <property type="protein sequence ID" value="MPN36162.1"/>
    <property type="molecule type" value="Genomic_DNA"/>
</dbReference>
<dbReference type="AlphaFoldDB" id="A0A645HCR8"/>
<reference evidence="1" key="1">
    <citation type="submission" date="2019-08" db="EMBL/GenBank/DDBJ databases">
        <authorList>
            <person name="Kucharzyk K."/>
            <person name="Murdoch R.W."/>
            <person name="Higgins S."/>
            <person name="Loffler F."/>
        </authorList>
    </citation>
    <scope>NUCLEOTIDE SEQUENCE</scope>
</reference>
<organism evidence="1">
    <name type="scientific">bioreactor metagenome</name>
    <dbReference type="NCBI Taxonomy" id="1076179"/>
    <lineage>
        <taxon>unclassified sequences</taxon>
        <taxon>metagenomes</taxon>
        <taxon>ecological metagenomes</taxon>
    </lineage>
</organism>
<sequence length="77" mass="8699">MRSLRRLPLEPAESRRTARLQKQAFQHVGERFCVDVAHEFAIPCDGDCARLLRDDDGYAVRNGGDAERSAMPRTKLA</sequence>